<evidence type="ECO:0000256" key="7">
    <source>
        <dbReference type="ARBA" id="ARBA00048539"/>
    </source>
</evidence>
<evidence type="ECO:0000259" key="9">
    <source>
        <dbReference type="SMART" id="SM00977"/>
    </source>
</evidence>
<dbReference type="RefSeq" id="WP_233096706.1">
    <property type="nucleotide sequence ID" value="NZ_JAEACF010000006.1"/>
</dbReference>
<dbReference type="SUPFAM" id="SSF52402">
    <property type="entry name" value="Adenine nucleotide alpha hydrolases-like"/>
    <property type="match status" value="1"/>
</dbReference>
<dbReference type="HAMAP" id="MF_01161">
    <property type="entry name" value="tRNA_Ile_lys_synt"/>
    <property type="match status" value="1"/>
</dbReference>
<dbReference type="InterPro" id="IPR012795">
    <property type="entry name" value="tRNA_Ile_lys_synt_N"/>
</dbReference>
<evidence type="ECO:0000256" key="3">
    <source>
        <dbReference type="ARBA" id="ARBA00022598"/>
    </source>
</evidence>
<comment type="caution">
    <text evidence="10">The sequence shown here is derived from an EMBL/GenBank/DDBJ whole genome shotgun (WGS) entry which is preliminary data.</text>
</comment>
<dbReference type="CDD" id="cd01992">
    <property type="entry name" value="TilS_N"/>
    <property type="match status" value="1"/>
</dbReference>
<name>A0ABV2LS57_9BACL</name>
<dbReference type="InterPro" id="IPR012796">
    <property type="entry name" value="Lysidine-tRNA-synth_C"/>
</dbReference>
<gene>
    <name evidence="8" type="primary">tilS</name>
    <name evidence="10" type="ORF">ABID52_004031</name>
</gene>
<dbReference type="NCBIfam" id="TIGR02433">
    <property type="entry name" value="lysidine_TilS_C"/>
    <property type="match status" value="1"/>
</dbReference>
<evidence type="ECO:0000256" key="5">
    <source>
        <dbReference type="ARBA" id="ARBA00022741"/>
    </source>
</evidence>
<dbReference type="InterPro" id="IPR011063">
    <property type="entry name" value="TilS/TtcA_N"/>
</dbReference>
<dbReference type="InterPro" id="IPR012094">
    <property type="entry name" value="tRNA_Ile_lys_synt"/>
</dbReference>
<dbReference type="SUPFAM" id="SSF56037">
    <property type="entry name" value="PheT/TilS domain"/>
    <property type="match status" value="1"/>
</dbReference>
<comment type="function">
    <text evidence="8">Ligates lysine onto the cytidine present at position 34 of the AUA codon-specific tRNA(Ile) that contains the anticodon CAU, in an ATP-dependent manner. Cytidine is converted to lysidine, thus changing the amino acid specificity of the tRNA from methionine to isoleucine.</text>
</comment>
<protein>
    <recommendedName>
        <fullName evidence="8">tRNA(Ile)-lysidine synthase</fullName>
        <ecNumber evidence="8">6.3.4.19</ecNumber>
    </recommendedName>
    <alternativeName>
        <fullName evidence="8">tRNA(Ile)-2-lysyl-cytidine synthase</fullName>
    </alternativeName>
    <alternativeName>
        <fullName evidence="8">tRNA(Ile)-lysidine synthetase</fullName>
    </alternativeName>
</protein>
<keyword evidence="11" id="KW-1185">Reference proteome</keyword>
<dbReference type="Gene3D" id="3.40.50.620">
    <property type="entry name" value="HUPs"/>
    <property type="match status" value="1"/>
</dbReference>
<dbReference type="PANTHER" id="PTHR43033">
    <property type="entry name" value="TRNA(ILE)-LYSIDINE SYNTHASE-RELATED"/>
    <property type="match status" value="1"/>
</dbReference>
<dbReference type="PANTHER" id="PTHR43033:SF1">
    <property type="entry name" value="TRNA(ILE)-LYSIDINE SYNTHASE-RELATED"/>
    <property type="match status" value="1"/>
</dbReference>
<dbReference type="Gene3D" id="3.30.465.60">
    <property type="match status" value="1"/>
</dbReference>
<comment type="similarity">
    <text evidence="8">Belongs to the tRNA(Ile)-lysidine synthase family.</text>
</comment>
<evidence type="ECO:0000256" key="4">
    <source>
        <dbReference type="ARBA" id="ARBA00022694"/>
    </source>
</evidence>
<dbReference type="InterPro" id="IPR014729">
    <property type="entry name" value="Rossmann-like_a/b/a_fold"/>
</dbReference>
<comment type="domain">
    <text evidence="8">The N-terminal region contains the highly conserved SGGXDS motif, predicted to be a P-loop motif involved in ATP binding.</text>
</comment>
<evidence type="ECO:0000256" key="1">
    <source>
        <dbReference type="ARBA" id="ARBA00004496"/>
    </source>
</evidence>
<feature type="domain" description="Lysidine-tRNA(Ile) synthetase C-terminal" evidence="9">
    <location>
        <begin position="422"/>
        <end position="495"/>
    </location>
</feature>
<evidence type="ECO:0000256" key="2">
    <source>
        <dbReference type="ARBA" id="ARBA00022490"/>
    </source>
</evidence>
<keyword evidence="3 8" id="KW-0436">Ligase</keyword>
<dbReference type="EMBL" id="JBEPMP010000006">
    <property type="protein sequence ID" value="MET3730387.1"/>
    <property type="molecule type" value="Genomic_DNA"/>
</dbReference>
<keyword evidence="5 8" id="KW-0547">Nucleotide-binding</keyword>
<comment type="catalytic activity">
    <reaction evidence="7 8">
        <text>cytidine(34) in tRNA(Ile2) + L-lysine + ATP = lysidine(34) in tRNA(Ile2) + AMP + diphosphate + H(+)</text>
        <dbReference type="Rhea" id="RHEA:43744"/>
        <dbReference type="Rhea" id="RHEA-COMP:10625"/>
        <dbReference type="Rhea" id="RHEA-COMP:10670"/>
        <dbReference type="ChEBI" id="CHEBI:15378"/>
        <dbReference type="ChEBI" id="CHEBI:30616"/>
        <dbReference type="ChEBI" id="CHEBI:32551"/>
        <dbReference type="ChEBI" id="CHEBI:33019"/>
        <dbReference type="ChEBI" id="CHEBI:82748"/>
        <dbReference type="ChEBI" id="CHEBI:83665"/>
        <dbReference type="ChEBI" id="CHEBI:456215"/>
        <dbReference type="EC" id="6.3.4.19"/>
    </reaction>
</comment>
<accession>A0ABV2LS57</accession>
<evidence type="ECO:0000256" key="8">
    <source>
        <dbReference type="HAMAP-Rule" id="MF_01161"/>
    </source>
</evidence>
<keyword evidence="6 8" id="KW-0067">ATP-binding</keyword>
<dbReference type="InterPro" id="IPR015262">
    <property type="entry name" value="tRNA_Ile_lys_synt_subst-bd"/>
</dbReference>
<dbReference type="Pfam" id="PF09179">
    <property type="entry name" value="TilS"/>
    <property type="match status" value="1"/>
</dbReference>
<comment type="subcellular location">
    <subcellularLocation>
        <location evidence="1 8">Cytoplasm</location>
    </subcellularLocation>
</comment>
<keyword evidence="4 8" id="KW-0819">tRNA processing</keyword>
<evidence type="ECO:0000313" key="10">
    <source>
        <dbReference type="EMBL" id="MET3730387.1"/>
    </source>
</evidence>
<organism evidence="10 11">
    <name type="scientific">Fictibacillus halophilus</name>
    <dbReference type="NCBI Taxonomy" id="1610490"/>
    <lineage>
        <taxon>Bacteria</taxon>
        <taxon>Bacillati</taxon>
        <taxon>Bacillota</taxon>
        <taxon>Bacilli</taxon>
        <taxon>Bacillales</taxon>
        <taxon>Fictibacillaceae</taxon>
        <taxon>Fictibacillus</taxon>
    </lineage>
</organism>
<dbReference type="SUPFAM" id="SSF82829">
    <property type="entry name" value="MesJ substrate recognition domain-like"/>
    <property type="match status" value="1"/>
</dbReference>
<dbReference type="NCBIfam" id="TIGR02432">
    <property type="entry name" value="lysidine_TilS_N"/>
    <property type="match status" value="1"/>
</dbReference>
<dbReference type="SMART" id="SM00977">
    <property type="entry name" value="TilS_C"/>
    <property type="match status" value="1"/>
</dbReference>
<sequence length="500" mass="57206">MNNLTEKNLFHSGYSFGLTSPTKTSLIKKRKMKERFTLQEVENFIKRHQLLSAAQSVVIGVSGGPDSLALLHFLWRRSSYYKMKVVAASFDHRLRGDESASELAFVKRFCDERGIIFEGDSADVASFQEEHSLSLQTAARICRYNFFEKVMKKHHAEALALAHHGDDQVETMLMRMTRGSEGFSSAGIPVKRPFATGKIIRPFLGITKDQIEHYCKVENLVPVYDSSNESDKYVRNRFRKKILPFLKQENPNVHERFQYLSETISEDEAYILKLAEIELEKVLIRQTEGKIELSVSAFNKMPIPLQKRGITLILNYLYKINPSSLSSVHKENFLSLLGSEHPSGMLHFPSGLVVSRTYDRCLLSFEHIVKNEEGSYDFSLELPGYVELPNGRITAEITDCEPALQRGKDVFVFSMKEVDLPLRVRTRKPGDRMAIAGVGSRKLKDIFIDAKVPQEERNVWPVVVDANGKIIWLPGLKHIRRHQINPSELWVILRFHKKSP</sequence>
<dbReference type="Proteomes" id="UP001549097">
    <property type="component" value="Unassembled WGS sequence"/>
</dbReference>
<evidence type="ECO:0000313" key="11">
    <source>
        <dbReference type="Proteomes" id="UP001549097"/>
    </source>
</evidence>
<feature type="binding site" evidence="8">
    <location>
        <begin position="62"/>
        <end position="67"/>
    </location>
    <ligand>
        <name>ATP</name>
        <dbReference type="ChEBI" id="CHEBI:30616"/>
    </ligand>
</feature>
<dbReference type="GO" id="GO:0032267">
    <property type="term" value="F:tRNA(Ile)-lysidine synthase activity"/>
    <property type="evidence" value="ECO:0007669"/>
    <property type="project" value="UniProtKB-EC"/>
</dbReference>
<proteinExistence type="inferred from homology"/>
<dbReference type="Pfam" id="PF11734">
    <property type="entry name" value="TilS_C"/>
    <property type="match status" value="1"/>
</dbReference>
<dbReference type="Pfam" id="PF01171">
    <property type="entry name" value="ATP_bind_3"/>
    <property type="match status" value="1"/>
</dbReference>
<evidence type="ECO:0000256" key="6">
    <source>
        <dbReference type="ARBA" id="ARBA00022840"/>
    </source>
</evidence>
<dbReference type="EC" id="6.3.4.19" evidence="8"/>
<keyword evidence="2 8" id="KW-0963">Cytoplasm</keyword>
<reference evidence="10 11" key="1">
    <citation type="submission" date="2024-06" db="EMBL/GenBank/DDBJ databases">
        <title>Genomic Encyclopedia of Type Strains, Phase IV (KMG-IV): sequencing the most valuable type-strain genomes for metagenomic binning, comparative biology and taxonomic classification.</title>
        <authorList>
            <person name="Goeker M."/>
        </authorList>
    </citation>
    <scope>NUCLEOTIDE SEQUENCE [LARGE SCALE GENOMIC DNA]</scope>
    <source>
        <strain evidence="10 11">DSM 100124</strain>
    </source>
</reference>